<keyword evidence="4" id="KW-0472">Membrane</keyword>
<dbReference type="PANTHER" id="PTHR24652">
    <property type="entry name" value="LOW-DENSITY LIPOPROTEIN RECEPTOR CLASS A DOMAIN-CONTAINING PROTEIN 2"/>
    <property type="match status" value="1"/>
</dbReference>
<keyword evidence="8" id="KW-1185">Reference proteome</keyword>
<comment type="caution">
    <text evidence="2">Lacks conserved residue(s) required for the propagation of feature annotation.</text>
</comment>
<name>A0A8C3T3V6_CHESE</name>
<feature type="compositionally biased region" description="Polar residues" evidence="3">
    <location>
        <begin position="265"/>
        <end position="274"/>
    </location>
</feature>
<dbReference type="Gene3D" id="4.10.400.10">
    <property type="entry name" value="Low-density Lipoprotein Receptor"/>
    <property type="match status" value="1"/>
</dbReference>
<dbReference type="SUPFAM" id="SSF57424">
    <property type="entry name" value="LDL receptor-like module"/>
    <property type="match status" value="1"/>
</dbReference>
<keyword evidence="5" id="KW-0732">Signal</keyword>
<evidence type="ECO:0000256" key="1">
    <source>
        <dbReference type="ARBA" id="ARBA00023157"/>
    </source>
</evidence>
<reference evidence="7" key="1">
    <citation type="submission" date="2025-08" db="UniProtKB">
        <authorList>
            <consortium name="Ensembl"/>
        </authorList>
    </citation>
    <scope>IDENTIFICATION</scope>
</reference>
<evidence type="ECO:0000256" key="2">
    <source>
        <dbReference type="PROSITE-ProRule" id="PRU00124"/>
    </source>
</evidence>
<keyword evidence="1" id="KW-1015">Disulfide bond</keyword>
<evidence type="ECO:0000256" key="5">
    <source>
        <dbReference type="SAM" id="SignalP"/>
    </source>
</evidence>
<feature type="region of interest" description="Disordered" evidence="3">
    <location>
        <begin position="113"/>
        <end position="145"/>
    </location>
</feature>
<keyword evidence="4" id="KW-0812">Transmembrane</keyword>
<sequence>MSRCSLGFGASEKGNTKMRGHLHMLSKWLVLLNFMAREVSSIETVNLVDFCGQTIRDDGLIINSHRDSRRYYFVATGTDCSLTMQAVSPKDKVQFQFRFFLVYSLLRLAPSGGPPPNATRAPLPPETARPSQRGPGQPSSGGDWELQDPCNAGSYVQFYDGRGRTAQPLGVPLCGKSIPRPILSTGNYLTLRLVTRGQQPRVDFVGDFTSFRLGFTASECSEEPYFQCRNSKCIPRSLVCDRTGIDNCGDGSDQAAHPPAKCSGRPSTSASLQPESGPAAGVTPCVAACSGAETSQPLAPDTAPQDESAAGEGSLRSLLALYILLGLGVGSALLLWCCWSPGWFVWRLGACRFLPGCNSMWASCQLCPRSCAHRNHGCSGKVTPQHSADLPI</sequence>
<dbReference type="InterPro" id="IPR035914">
    <property type="entry name" value="Sperma_CUB_dom_sf"/>
</dbReference>
<keyword evidence="4" id="KW-1133">Transmembrane helix</keyword>
<dbReference type="SMART" id="SM00192">
    <property type="entry name" value="LDLa"/>
    <property type="match status" value="1"/>
</dbReference>
<evidence type="ECO:0000313" key="8">
    <source>
        <dbReference type="Proteomes" id="UP000694403"/>
    </source>
</evidence>
<reference evidence="7" key="2">
    <citation type="submission" date="2025-09" db="UniProtKB">
        <authorList>
            <consortium name="Ensembl"/>
        </authorList>
    </citation>
    <scope>IDENTIFICATION</scope>
</reference>
<dbReference type="Proteomes" id="UP000694403">
    <property type="component" value="Unplaced"/>
</dbReference>
<dbReference type="Ensembl" id="ENSCSRT00000024791.1">
    <property type="protein sequence ID" value="ENSCSRP00000023762.1"/>
    <property type="gene ID" value="ENSCSRG00000017850.1"/>
</dbReference>
<feature type="domain" description="CUB" evidence="6">
    <location>
        <begin position="51"/>
        <end position="211"/>
    </location>
</feature>
<accession>A0A8C3T3V6</accession>
<evidence type="ECO:0000313" key="7">
    <source>
        <dbReference type="Ensembl" id="ENSCSRP00000023762.1"/>
    </source>
</evidence>
<feature type="transmembrane region" description="Helical" evidence="4">
    <location>
        <begin position="319"/>
        <end position="339"/>
    </location>
</feature>
<feature type="compositionally biased region" description="Low complexity" evidence="3">
    <location>
        <begin position="129"/>
        <end position="142"/>
    </location>
</feature>
<dbReference type="InterPro" id="IPR002172">
    <property type="entry name" value="LDrepeatLR_classA_rpt"/>
</dbReference>
<feature type="chain" id="PRO_5034413255" evidence="5">
    <location>
        <begin position="42"/>
        <end position="392"/>
    </location>
</feature>
<protein>
    <submittedName>
        <fullName evidence="7">Low density lipoprotein receptor class A domain containing 2</fullName>
    </submittedName>
</protein>
<proteinExistence type="predicted"/>
<feature type="region of interest" description="Disordered" evidence="3">
    <location>
        <begin position="256"/>
        <end position="278"/>
    </location>
</feature>
<dbReference type="Pfam" id="PF00057">
    <property type="entry name" value="Ldl_recept_a"/>
    <property type="match status" value="1"/>
</dbReference>
<dbReference type="CDD" id="cd00041">
    <property type="entry name" value="CUB"/>
    <property type="match status" value="1"/>
</dbReference>
<feature type="signal peptide" evidence="5">
    <location>
        <begin position="1"/>
        <end position="41"/>
    </location>
</feature>
<dbReference type="SUPFAM" id="SSF49854">
    <property type="entry name" value="Spermadhesin, CUB domain"/>
    <property type="match status" value="1"/>
</dbReference>
<dbReference type="CDD" id="cd00112">
    <property type="entry name" value="LDLa"/>
    <property type="match status" value="1"/>
</dbReference>
<dbReference type="InterPro" id="IPR042333">
    <property type="entry name" value="LRAD2/Mig-13-like"/>
</dbReference>
<evidence type="ECO:0000256" key="3">
    <source>
        <dbReference type="SAM" id="MobiDB-lite"/>
    </source>
</evidence>
<organism evidence="7 8">
    <name type="scientific">Chelydra serpentina</name>
    <name type="common">Snapping turtle</name>
    <name type="synonym">Testudo serpentina</name>
    <dbReference type="NCBI Taxonomy" id="8475"/>
    <lineage>
        <taxon>Eukaryota</taxon>
        <taxon>Metazoa</taxon>
        <taxon>Chordata</taxon>
        <taxon>Craniata</taxon>
        <taxon>Vertebrata</taxon>
        <taxon>Euteleostomi</taxon>
        <taxon>Archelosauria</taxon>
        <taxon>Testudinata</taxon>
        <taxon>Testudines</taxon>
        <taxon>Cryptodira</taxon>
        <taxon>Durocryptodira</taxon>
        <taxon>Americhelydia</taxon>
        <taxon>Chelydroidea</taxon>
        <taxon>Chelydridae</taxon>
        <taxon>Chelydra</taxon>
    </lineage>
</organism>
<dbReference type="InterPro" id="IPR036055">
    <property type="entry name" value="LDL_receptor-like_sf"/>
</dbReference>
<dbReference type="AlphaFoldDB" id="A0A8C3T3V6"/>
<dbReference type="SMART" id="SM00042">
    <property type="entry name" value="CUB"/>
    <property type="match status" value="1"/>
</dbReference>
<feature type="compositionally biased region" description="Pro residues" evidence="3">
    <location>
        <begin position="113"/>
        <end position="127"/>
    </location>
</feature>
<dbReference type="PANTHER" id="PTHR24652:SF67">
    <property type="entry name" value="LOW-DENSITY LIPOPROTEIN RECEPTOR CLASS A DOMAIN-CONTAINING PROTEIN 2"/>
    <property type="match status" value="1"/>
</dbReference>
<dbReference type="InterPro" id="IPR000859">
    <property type="entry name" value="CUB_dom"/>
</dbReference>
<dbReference type="Gene3D" id="2.60.120.290">
    <property type="entry name" value="Spermadhesin, CUB domain"/>
    <property type="match status" value="1"/>
</dbReference>
<evidence type="ECO:0000259" key="6">
    <source>
        <dbReference type="SMART" id="SM00042"/>
    </source>
</evidence>
<evidence type="ECO:0000256" key="4">
    <source>
        <dbReference type="SAM" id="Phobius"/>
    </source>
</evidence>
<dbReference type="PROSITE" id="PS50068">
    <property type="entry name" value="LDLRA_2"/>
    <property type="match status" value="1"/>
</dbReference>